<evidence type="ECO:0000256" key="5">
    <source>
        <dbReference type="ARBA" id="ARBA00023136"/>
    </source>
</evidence>
<dbReference type="GO" id="GO:0031410">
    <property type="term" value="C:cytoplasmic vesicle"/>
    <property type="evidence" value="ECO:0007669"/>
    <property type="project" value="UniProtKB-ARBA"/>
</dbReference>
<comment type="caution">
    <text evidence="8">The sequence shown here is derived from an EMBL/GenBank/DDBJ whole genome shotgun (WGS) entry which is preliminary data.</text>
</comment>
<dbReference type="InterPro" id="IPR027482">
    <property type="entry name" value="Sec1-like_dom2"/>
</dbReference>
<proteinExistence type="inferred from homology"/>
<keyword evidence="3" id="KW-0813">Transport</keyword>
<dbReference type="GO" id="GO:0016192">
    <property type="term" value="P:vesicle-mediated transport"/>
    <property type="evidence" value="ECO:0007669"/>
    <property type="project" value="InterPro"/>
</dbReference>
<evidence type="ECO:0000256" key="3">
    <source>
        <dbReference type="ARBA" id="ARBA00022448"/>
    </source>
</evidence>
<keyword evidence="4" id="KW-0653">Protein transport</keyword>
<dbReference type="Gene3D" id="3.90.830.10">
    <property type="entry name" value="Syntaxin Binding Protein 1, Chain A, domain 2"/>
    <property type="match status" value="1"/>
</dbReference>
<dbReference type="InterPro" id="IPR043154">
    <property type="entry name" value="Sec-1-like_dom1"/>
</dbReference>
<evidence type="ECO:0000256" key="1">
    <source>
        <dbReference type="ARBA" id="ARBA00004184"/>
    </source>
</evidence>
<organism evidence="8 9">
    <name type="scientific">Diversispora eburnea</name>
    <dbReference type="NCBI Taxonomy" id="1213867"/>
    <lineage>
        <taxon>Eukaryota</taxon>
        <taxon>Fungi</taxon>
        <taxon>Fungi incertae sedis</taxon>
        <taxon>Mucoromycota</taxon>
        <taxon>Glomeromycotina</taxon>
        <taxon>Glomeromycetes</taxon>
        <taxon>Diversisporales</taxon>
        <taxon>Diversisporaceae</taxon>
        <taxon>Diversispora</taxon>
    </lineage>
</organism>
<dbReference type="PANTHER" id="PTHR11679">
    <property type="entry name" value="VESICLE PROTEIN SORTING-ASSOCIATED"/>
    <property type="match status" value="1"/>
</dbReference>
<evidence type="ECO:0000256" key="7">
    <source>
        <dbReference type="SAM" id="MobiDB-lite"/>
    </source>
</evidence>
<dbReference type="EMBL" id="CAJVPK010000949">
    <property type="protein sequence ID" value="CAG8561550.1"/>
    <property type="molecule type" value="Genomic_DNA"/>
</dbReference>
<evidence type="ECO:0000256" key="4">
    <source>
        <dbReference type="ARBA" id="ARBA00022927"/>
    </source>
</evidence>
<dbReference type="Gene3D" id="3.40.50.2060">
    <property type="match status" value="1"/>
</dbReference>
<dbReference type="InterPro" id="IPR036045">
    <property type="entry name" value="Sec1-like_sf"/>
</dbReference>
<gene>
    <name evidence="8" type="ORF">DEBURN_LOCUS7615</name>
</gene>
<dbReference type="Proteomes" id="UP000789706">
    <property type="component" value="Unassembled WGS sequence"/>
</dbReference>
<comment type="similarity">
    <text evidence="2">Belongs to the STXBP/unc-18/SEC1 family.</text>
</comment>
<keyword evidence="5" id="KW-0472">Membrane</keyword>
<evidence type="ECO:0000313" key="9">
    <source>
        <dbReference type="Proteomes" id="UP000789706"/>
    </source>
</evidence>
<sequence length="547" mass="62203">MLNEVPGMKVLLLDAETTPIISNVMTQSSLLSHETYLVDRIDNRNRDRMRHLKCICFLRPTSETLQLLVEELRDPRYGDYYLSEVDEHEAVSEVQEYFADYCAINPDFYSLNLSLPLYGDSLNTWDGKTLQRTVEGVLAILLSLKKKPLIRYEKMSVMAKRLATEIKDHIQQESQLFYYRKTDTPPILLILDRRNDPVTPLLSQWTYQAMVHELLGIHNGRVDLSDVPDIRPELKEIVLSQDTDPFYKKNMDLNLGDLGANIKSYVEEYQSKTKSKVGIESIADMKRFMEEYPEFRKISGNVSKHVTLVSELSRLVEKENLLEVSELEQSLACYEQHASDLKNLQRLIASSKVSDNSKIRLVLLYSLRYEKSPSNSITSLIDELHRHGVSQQKISLIASMIQFAGTDIRQDDLFSNESFLARGKNAIIKGLKGVENVYTQHSPHLRQTIELLLKCKLKETSYPFIEGGTKDRPQDIIIFMVGGATYEEARYVAQVNSTTPGVRIVLGGTTVHNSQRFQLTGATGTRPTRFGGGGSGGMKDEMFNTNK</sequence>
<dbReference type="InterPro" id="IPR043127">
    <property type="entry name" value="Sec-1-like_dom3a"/>
</dbReference>
<dbReference type="Gene3D" id="1.25.40.60">
    <property type="match status" value="1"/>
</dbReference>
<reference evidence="8" key="1">
    <citation type="submission" date="2021-06" db="EMBL/GenBank/DDBJ databases">
        <authorList>
            <person name="Kallberg Y."/>
            <person name="Tangrot J."/>
            <person name="Rosling A."/>
        </authorList>
    </citation>
    <scope>NUCLEOTIDE SEQUENCE</scope>
    <source>
        <strain evidence="8">AZ414A</strain>
    </source>
</reference>
<dbReference type="InterPro" id="IPR001619">
    <property type="entry name" value="Sec1-like"/>
</dbReference>
<dbReference type="GO" id="GO:0012505">
    <property type="term" value="C:endomembrane system"/>
    <property type="evidence" value="ECO:0007669"/>
    <property type="project" value="UniProtKB-SubCell"/>
</dbReference>
<dbReference type="AlphaFoldDB" id="A0A9N9FWP9"/>
<dbReference type="OrthoDB" id="10266265at2759"/>
<dbReference type="SUPFAM" id="SSF56815">
    <property type="entry name" value="Sec1/munc18-like (SM) proteins"/>
    <property type="match status" value="1"/>
</dbReference>
<evidence type="ECO:0000256" key="2">
    <source>
        <dbReference type="ARBA" id="ARBA00009884"/>
    </source>
</evidence>
<dbReference type="Pfam" id="PF00995">
    <property type="entry name" value="Sec1"/>
    <property type="match status" value="1"/>
</dbReference>
<dbReference type="FunFam" id="3.90.830.10:FF:000002">
    <property type="entry name" value="Vacuolar protein sorting-associated protein 45"/>
    <property type="match status" value="1"/>
</dbReference>
<dbReference type="GO" id="GO:0015031">
    <property type="term" value="P:protein transport"/>
    <property type="evidence" value="ECO:0007669"/>
    <property type="project" value="UniProtKB-KW"/>
</dbReference>
<protein>
    <recommendedName>
        <fullName evidence="6">Vacuolar protein sorting-associated protein 45</fullName>
    </recommendedName>
</protein>
<feature type="compositionally biased region" description="Basic and acidic residues" evidence="7">
    <location>
        <begin position="538"/>
        <end position="547"/>
    </location>
</feature>
<name>A0A9N9FWP9_9GLOM</name>
<evidence type="ECO:0000256" key="6">
    <source>
        <dbReference type="ARBA" id="ARBA00073001"/>
    </source>
</evidence>
<keyword evidence="9" id="KW-1185">Reference proteome</keyword>
<dbReference type="PIRSF" id="PIRSF005715">
    <property type="entry name" value="VPS45_Sec1"/>
    <property type="match status" value="1"/>
</dbReference>
<feature type="region of interest" description="Disordered" evidence="7">
    <location>
        <begin position="527"/>
        <end position="547"/>
    </location>
</feature>
<evidence type="ECO:0000313" key="8">
    <source>
        <dbReference type="EMBL" id="CAG8561550.1"/>
    </source>
</evidence>
<comment type="subcellular location">
    <subcellularLocation>
        <location evidence="1">Endomembrane system</location>
        <topology evidence="1">Peripheral membrane protein</topology>
    </subcellularLocation>
</comment>
<dbReference type="Gene3D" id="3.40.50.1910">
    <property type="match status" value="1"/>
</dbReference>
<accession>A0A9N9FWP9</accession>